<gene>
    <name evidence="8" type="ORF">ACFODW_04215</name>
</gene>
<dbReference type="InterPro" id="IPR011010">
    <property type="entry name" value="DNA_brk_join_enz"/>
</dbReference>
<dbReference type="PANTHER" id="PTHR30349">
    <property type="entry name" value="PHAGE INTEGRASE-RELATED"/>
    <property type="match status" value="1"/>
</dbReference>
<dbReference type="InterPro" id="IPR010998">
    <property type="entry name" value="Integrase_recombinase_N"/>
</dbReference>
<dbReference type="Pfam" id="PF00589">
    <property type="entry name" value="Phage_integrase"/>
    <property type="match status" value="1"/>
</dbReference>
<dbReference type="InterPro" id="IPR028259">
    <property type="entry name" value="AP2-like_int_N"/>
</dbReference>
<protein>
    <submittedName>
        <fullName evidence="8">Tyrosine-type recombinase/integrase</fullName>
    </submittedName>
</protein>
<dbReference type="InterPro" id="IPR050090">
    <property type="entry name" value="Tyrosine_recombinase_XerCD"/>
</dbReference>
<dbReference type="RefSeq" id="WP_390303433.1">
    <property type="nucleotide sequence ID" value="NZ_JBHRRZ010000008.1"/>
</dbReference>
<dbReference type="Pfam" id="PF14659">
    <property type="entry name" value="Phage_int_SAM_3"/>
    <property type="match status" value="1"/>
</dbReference>
<name>A0ABV7A429_9BACI</name>
<dbReference type="PANTHER" id="PTHR30349:SF64">
    <property type="entry name" value="PROPHAGE INTEGRASE INTD-RELATED"/>
    <property type="match status" value="1"/>
</dbReference>
<dbReference type="InterPro" id="IPR044068">
    <property type="entry name" value="CB"/>
</dbReference>
<evidence type="ECO:0000256" key="1">
    <source>
        <dbReference type="ARBA" id="ARBA00008857"/>
    </source>
</evidence>
<comment type="similarity">
    <text evidence="1">Belongs to the 'phage' integrase family.</text>
</comment>
<evidence type="ECO:0000259" key="6">
    <source>
        <dbReference type="PROSITE" id="PS51898"/>
    </source>
</evidence>
<reference evidence="9" key="1">
    <citation type="journal article" date="2019" name="Int. J. Syst. Evol. Microbiol.">
        <title>The Global Catalogue of Microorganisms (GCM) 10K type strain sequencing project: providing services to taxonomists for standard genome sequencing and annotation.</title>
        <authorList>
            <consortium name="The Broad Institute Genomics Platform"/>
            <consortium name="The Broad Institute Genome Sequencing Center for Infectious Disease"/>
            <person name="Wu L."/>
            <person name="Ma J."/>
        </authorList>
    </citation>
    <scope>NUCLEOTIDE SEQUENCE [LARGE SCALE GENOMIC DNA]</scope>
    <source>
        <strain evidence="9">KCTC 13193</strain>
    </source>
</reference>
<evidence type="ECO:0000313" key="8">
    <source>
        <dbReference type="EMBL" id="MFC2947555.1"/>
    </source>
</evidence>
<evidence type="ECO:0000313" key="9">
    <source>
        <dbReference type="Proteomes" id="UP001595387"/>
    </source>
</evidence>
<evidence type="ECO:0000259" key="7">
    <source>
        <dbReference type="PROSITE" id="PS51900"/>
    </source>
</evidence>
<dbReference type="Proteomes" id="UP001595387">
    <property type="component" value="Unassembled WGS sequence"/>
</dbReference>
<evidence type="ECO:0000256" key="2">
    <source>
        <dbReference type="ARBA" id="ARBA00022908"/>
    </source>
</evidence>
<feature type="domain" description="Core-binding (CB)" evidence="7">
    <location>
        <begin position="66"/>
        <end position="148"/>
    </location>
</feature>
<evidence type="ECO:0000256" key="4">
    <source>
        <dbReference type="ARBA" id="ARBA00023172"/>
    </source>
</evidence>
<dbReference type="SUPFAM" id="SSF56349">
    <property type="entry name" value="DNA breaking-rejoining enzymes"/>
    <property type="match status" value="1"/>
</dbReference>
<evidence type="ECO:0000256" key="3">
    <source>
        <dbReference type="ARBA" id="ARBA00023125"/>
    </source>
</evidence>
<keyword evidence="3 5" id="KW-0238">DNA-binding</keyword>
<dbReference type="EMBL" id="JBHRRZ010000008">
    <property type="protein sequence ID" value="MFC2947555.1"/>
    <property type="molecule type" value="Genomic_DNA"/>
</dbReference>
<dbReference type="Gene3D" id="1.10.150.130">
    <property type="match status" value="1"/>
</dbReference>
<accession>A0ABV7A429</accession>
<dbReference type="Pfam" id="PF14657">
    <property type="entry name" value="Arm-DNA-bind_4"/>
    <property type="match status" value="1"/>
</dbReference>
<dbReference type="InterPro" id="IPR002104">
    <property type="entry name" value="Integrase_catalytic"/>
</dbReference>
<dbReference type="Gene3D" id="1.10.443.10">
    <property type="entry name" value="Intergrase catalytic core"/>
    <property type="match status" value="1"/>
</dbReference>
<dbReference type="PROSITE" id="PS51900">
    <property type="entry name" value="CB"/>
    <property type="match status" value="1"/>
</dbReference>
<dbReference type="CDD" id="cd01189">
    <property type="entry name" value="INT_ICEBs1_C_like"/>
    <property type="match status" value="1"/>
</dbReference>
<dbReference type="PROSITE" id="PS51898">
    <property type="entry name" value="TYR_RECOMBINASE"/>
    <property type="match status" value="1"/>
</dbReference>
<keyword evidence="9" id="KW-1185">Reference proteome</keyword>
<dbReference type="InterPro" id="IPR013762">
    <property type="entry name" value="Integrase-like_cat_sf"/>
</dbReference>
<feature type="domain" description="Tyr recombinase" evidence="6">
    <location>
        <begin position="178"/>
        <end position="387"/>
    </location>
</feature>
<sequence length="401" mass="46944">MASFHKYQTKKGTRWMFKIYLGVDKNSGKRKRVTKRGFATKEEAKKEARKLVKAKDEGVNFFYNTITFDEFSGKWLELYKDERGVKPGTIRIRQHEINNLNKYLKGLRMIDITWQIYQNVLYKLHAHFSQNTLDGIHRTGRMIFKKAMQHDIILKDPTEYAYLPKRNSTVEELENERILPRYMEKEDLARFLEAVMEEGLAMDFAIFLTLAYTGLRVGELCALKESDLRISEEKLLSITKTYYNPKNNIKEYQLVPPKTKGSKRLIDIDPVVYDALGEIIQENKQIQQEAEKDYHDMKFIFANRSTYPGYPLYPKIIQQRMTRLLKIAEMDTSLTPHSFRHTHASLLAEAGVSLERIMERLGHTDDKVTKSVYLHTTQAVRKRDSEKFGNLMKGVIKRPGK</sequence>
<keyword evidence="2" id="KW-0229">DNA integration</keyword>
<comment type="caution">
    <text evidence="8">The sequence shown here is derived from an EMBL/GenBank/DDBJ whole genome shotgun (WGS) entry which is preliminary data.</text>
</comment>
<keyword evidence="4" id="KW-0233">DNA recombination</keyword>
<dbReference type="InterPro" id="IPR004107">
    <property type="entry name" value="Integrase_SAM-like_N"/>
</dbReference>
<organism evidence="8 9">
    <name type="scientific">Virgibacillus sediminis</name>
    <dbReference type="NCBI Taxonomy" id="202260"/>
    <lineage>
        <taxon>Bacteria</taxon>
        <taxon>Bacillati</taxon>
        <taxon>Bacillota</taxon>
        <taxon>Bacilli</taxon>
        <taxon>Bacillales</taxon>
        <taxon>Bacillaceae</taxon>
        <taxon>Virgibacillus</taxon>
    </lineage>
</organism>
<proteinExistence type="inferred from homology"/>
<evidence type="ECO:0000256" key="5">
    <source>
        <dbReference type="PROSITE-ProRule" id="PRU01248"/>
    </source>
</evidence>